<evidence type="ECO:0000313" key="2">
    <source>
        <dbReference type="Proteomes" id="UP000249497"/>
    </source>
</evidence>
<protein>
    <submittedName>
        <fullName evidence="1">Uncharacterized protein</fullName>
    </submittedName>
</protein>
<dbReference type="OrthoDB" id="10455374at2759"/>
<proteinExistence type="predicted"/>
<dbReference type="Proteomes" id="UP000249497">
    <property type="component" value="Unassembled WGS sequence"/>
</dbReference>
<evidence type="ECO:0000313" key="1">
    <source>
        <dbReference type="EMBL" id="RAH77894.1"/>
    </source>
</evidence>
<dbReference type="EMBL" id="KZ824835">
    <property type="protein sequence ID" value="RAH77894.1"/>
    <property type="molecule type" value="Genomic_DNA"/>
</dbReference>
<accession>A0A8T8WQC5</accession>
<organism evidence="1 2">
    <name type="scientific">Aspergillus japonicus CBS 114.51</name>
    <dbReference type="NCBI Taxonomy" id="1448312"/>
    <lineage>
        <taxon>Eukaryota</taxon>
        <taxon>Fungi</taxon>
        <taxon>Dikarya</taxon>
        <taxon>Ascomycota</taxon>
        <taxon>Pezizomycotina</taxon>
        <taxon>Eurotiomycetes</taxon>
        <taxon>Eurotiomycetidae</taxon>
        <taxon>Eurotiales</taxon>
        <taxon>Aspergillaceae</taxon>
        <taxon>Aspergillus</taxon>
        <taxon>Aspergillus subgen. Circumdati</taxon>
    </lineage>
</organism>
<keyword evidence="2" id="KW-1185">Reference proteome</keyword>
<dbReference type="RefSeq" id="XP_025523788.1">
    <property type="nucleotide sequence ID" value="XM_025673927.1"/>
</dbReference>
<dbReference type="AlphaFoldDB" id="A0A8T8WQC5"/>
<name>A0A8T8WQC5_ASPJA</name>
<dbReference type="GeneID" id="37177619"/>
<sequence length="226" mass="25879">MAGAHTSAVSQTIAGCLERVMTTILIGGIGEFEGDRVQTITGYLKQRDSLRNPSKYDSTISTASISVRSRYFTRQRWRPPCPSPFYSYSMVAIHEPTMRYLTSPVGMEGEDKHPPRSRYQRATLKVTYSLWSLELRDETLLAQGSRWLTCLTEKFGTRISLRQLLEVLFPAQFVTALQELVDWHRAHEETLTSEQLVEMRELFGPKVQPLLTLEAIEELYREEQSG</sequence>
<reference evidence="1 2" key="1">
    <citation type="submission" date="2018-02" db="EMBL/GenBank/DDBJ databases">
        <title>The genomes of Aspergillus section Nigri reveals drivers in fungal speciation.</title>
        <authorList>
            <consortium name="DOE Joint Genome Institute"/>
            <person name="Vesth T.C."/>
            <person name="Nybo J."/>
            <person name="Theobald S."/>
            <person name="Brandl J."/>
            <person name="Frisvad J.C."/>
            <person name="Nielsen K.F."/>
            <person name="Lyhne E.K."/>
            <person name="Kogle M.E."/>
            <person name="Kuo A."/>
            <person name="Riley R."/>
            <person name="Clum A."/>
            <person name="Nolan M."/>
            <person name="Lipzen A."/>
            <person name="Salamov A."/>
            <person name="Henrissat B."/>
            <person name="Wiebenga A."/>
            <person name="De vries R.P."/>
            <person name="Grigoriev I.V."/>
            <person name="Mortensen U.H."/>
            <person name="Andersen M.R."/>
            <person name="Baker S.E."/>
        </authorList>
    </citation>
    <scope>NUCLEOTIDE SEQUENCE [LARGE SCALE GENOMIC DNA]</scope>
    <source>
        <strain evidence="1 2">CBS 114.51</strain>
    </source>
</reference>
<gene>
    <name evidence="1" type="ORF">BO86DRAFT_403314</name>
</gene>